<comment type="caution">
    <text evidence="1">The sequence shown here is derived from an EMBL/GenBank/DDBJ whole genome shotgun (WGS) entry which is preliminary data.</text>
</comment>
<reference evidence="1 2" key="1">
    <citation type="submission" date="2014-01" db="EMBL/GenBank/DDBJ databases">
        <title>Plasmidome dynamics in the species complex Clostridium novyi sensu lato converts strains of independent lineages into distinctly different pathogens.</title>
        <authorList>
            <person name="Skarin H."/>
            <person name="Segerman B."/>
        </authorList>
    </citation>
    <scope>NUCLEOTIDE SEQUENCE [LARGE SCALE GENOMIC DNA]</scope>
    <source>
        <strain evidence="1 2">DC5</strain>
    </source>
</reference>
<evidence type="ECO:0000313" key="1">
    <source>
        <dbReference type="EMBL" id="KGN00777.1"/>
    </source>
</evidence>
<sequence length="130" mass="14964">MITNEKKLINNYICQNSNAPANAITVLNDGVYIAFFVLKFKVGSKSFTEKSPNIIQGNSYKILYPSKAYDVDFTAYCYTSLTTFKVICHRQSHTPFTKRLLLQGTIFNPSCRDYISQVLNYYSCKCYCMR</sequence>
<evidence type="ECO:0000313" key="2">
    <source>
        <dbReference type="Proteomes" id="UP000030014"/>
    </source>
</evidence>
<gene>
    <name evidence="1" type="ORF">Z955_02535</name>
</gene>
<accession>A0A0A0IKP0</accession>
<dbReference type="EMBL" id="JDRY01000016">
    <property type="protein sequence ID" value="KGN00777.1"/>
    <property type="molecule type" value="Genomic_DNA"/>
</dbReference>
<dbReference type="AlphaFoldDB" id="A0A0A0IKP0"/>
<dbReference type="RefSeq" id="WP_039256968.1">
    <property type="nucleotide sequence ID" value="NZ_JDRY01000016.1"/>
</dbReference>
<proteinExistence type="predicted"/>
<organism evidence="1 2">
    <name type="scientific">Clostridium botulinum C/D str. DC5</name>
    <dbReference type="NCBI Taxonomy" id="1443128"/>
    <lineage>
        <taxon>Bacteria</taxon>
        <taxon>Bacillati</taxon>
        <taxon>Bacillota</taxon>
        <taxon>Clostridia</taxon>
        <taxon>Eubacteriales</taxon>
        <taxon>Clostridiaceae</taxon>
        <taxon>Clostridium</taxon>
    </lineage>
</organism>
<protein>
    <submittedName>
        <fullName evidence="1">Uncharacterized protein</fullName>
    </submittedName>
</protein>
<dbReference type="Proteomes" id="UP000030014">
    <property type="component" value="Unassembled WGS sequence"/>
</dbReference>
<name>A0A0A0IKP0_CLOBO</name>